<sequence length="362" mass="40802">MTGDSAAAEVGVLTDVDVRGMVATLQPEWSVDAIERSPHGTDFVAMLSVRPSAGDRARDVVLKATTADFVAPTIARSEPRFLELVSRETSIPVPDVFGYCDYHEEYPAPFYLIEHVEGENYENRSGDLSPLGRERVLREAGRNLAELHELGPIPSVGRVGVHDGDLAVLDTDDHPRHDDFRDWLLADCEETLDAIADGGWFPDLADDADRFADLVPDLRAFLRDSVPRLPEPDPPRYCHWDYRYGNLLLEPETGRTRAVLDWANLLAGDPVYNLAKAEFHLLKPVVGNDIRTATLRDIFLTAYADARTDWSLDRTARERLVLYRLPCRVDAMACLPLWYRDATPEERDDRAAELRRFAARYV</sequence>
<evidence type="ECO:0000313" key="2">
    <source>
        <dbReference type="EMBL" id="MCU4741387.1"/>
    </source>
</evidence>
<dbReference type="Gene3D" id="3.30.200.20">
    <property type="entry name" value="Phosphorylase Kinase, domain 1"/>
    <property type="match status" value="1"/>
</dbReference>
<evidence type="ECO:0000259" key="1">
    <source>
        <dbReference type="Pfam" id="PF01636"/>
    </source>
</evidence>
<evidence type="ECO:0000313" key="3">
    <source>
        <dbReference type="Proteomes" id="UP001321018"/>
    </source>
</evidence>
<dbReference type="SUPFAM" id="SSF56112">
    <property type="entry name" value="Protein kinase-like (PK-like)"/>
    <property type="match status" value="1"/>
</dbReference>
<proteinExistence type="predicted"/>
<dbReference type="Pfam" id="PF01636">
    <property type="entry name" value="APH"/>
    <property type="match status" value="1"/>
</dbReference>
<dbReference type="InterPro" id="IPR002575">
    <property type="entry name" value="Aminoglycoside_PTrfase"/>
</dbReference>
<dbReference type="InterPro" id="IPR051678">
    <property type="entry name" value="AGP_Transferase"/>
</dbReference>
<name>A0AAP2YXK1_9EURY</name>
<dbReference type="Proteomes" id="UP001321018">
    <property type="component" value="Unassembled WGS sequence"/>
</dbReference>
<dbReference type="RefSeq" id="WP_338003226.1">
    <property type="nucleotide sequence ID" value="NZ_JAOPKA010000004.1"/>
</dbReference>
<dbReference type="EMBL" id="JAOPKA010000004">
    <property type="protein sequence ID" value="MCU4741387.1"/>
    <property type="molecule type" value="Genomic_DNA"/>
</dbReference>
<organism evidence="2 3">
    <name type="scientific">Natronoglomus mannanivorans</name>
    <dbReference type="NCBI Taxonomy" id="2979990"/>
    <lineage>
        <taxon>Archaea</taxon>
        <taxon>Methanobacteriati</taxon>
        <taxon>Methanobacteriota</taxon>
        <taxon>Stenosarchaea group</taxon>
        <taxon>Halobacteria</taxon>
        <taxon>Halobacteriales</taxon>
        <taxon>Natrialbaceae</taxon>
        <taxon>Natronoglomus</taxon>
    </lineage>
</organism>
<dbReference type="InterPro" id="IPR011009">
    <property type="entry name" value="Kinase-like_dom_sf"/>
</dbReference>
<dbReference type="Gene3D" id="3.90.1200.10">
    <property type="match status" value="1"/>
</dbReference>
<gene>
    <name evidence="2" type="ORF">OB960_08225</name>
</gene>
<protein>
    <submittedName>
        <fullName evidence="2">Phosphotransferase</fullName>
    </submittedName>
</protein>
<comment type="caution">
    <text evidence="2">The sequence shown here is derived from an EMBL/GenBank/DDBJ whole genome shotgun (WGS) entry which is preliminary data.</text>
</comment>
<feature type="domain" description="Aminoglycoside phosphotransferase" evidence="1">
    <location>
        <begin position="58"/>
        <end position="285"/>
    </location>
</feature>
<reference evidence="2" key="1">
    <citation type="submission" date="2022-09" db="EMBL/GenBank/DDBJ databases">
        <title>Enrichment on poylsaccharides allowed isolation of novel metabolic and taxonomic groups of Haloarchaea.</title>
        <authorList>
            <person name="Sorokin D.Y."/>
            <person name="Elcheninov A.G."/>
            <person name="Khizhniak T.V."/>
            <person name="Kolganova T.V."/>
            <person name="Kublanov I.V."/>
        </authorList>
    </citation>
    <scope>NUCLEOTIDE SEQUENCE</scope>
    <source>
        <strain evidence="2">AArc-xg1-1</strain>
    </source>
</reference>
<dbReference type="PANTHER" id="PTHR21310">
    <property type="entry name" value="AMINOGLYCOSIDE PHOSPHOTRANSFERASE-RELATED-RELATED"/>
    <property type="match status" value="1"/>
</dbReference>
<accession>A0AAP2YXK1</accession>
<dbReference type="AlphaFoldDB" id="A0AAP2YXK1"/>